<evidence type="ECO:0000313" key="3">
    <source>
        <dbReference type="EMBL" id="KAF4097434.1"/>
    </source>
</evidence>
<dbReference type="EMBL" id="JAAMOB010000022">
    <property type="protein sequence ID" value="KAF4097434.1"/>
    <property type="molecule type" value="Genomic_DNA"/>
</dbReference>
<comment type="caution">
    <text evidence="3">The sequence shown here is derived from an EMBL/GenBank/DDBJ whole genome shotgun (WGS) entry which is preliminary data.</text>
</comment>
<protein>
    <recommendedName>
        <fullName evidence="2">Immunoglobulin domain-containing protein</fullName>
    </recommendedName>
</protein>
<accession>A0A7J6BR90</accession>
<evidence type="ECO:0000256" key="1">
    <source>
        <dbReference type="SAM" id="SignalP"/>
    </source>
</evidence>
<feature type="signal peptide" evidence="1">
    <location>
        <begin position="1"/>
        <end position="19"/>
    </location>
</feature>
<feature type="domain" description="Immunoglobulin" evidence="2">
    <location>
        <begin position="22"/>
        <end position="121"/>
    </location>
</feature>
<keyword evidence="4" id="KW-1185">Reference proteome</keyword>
<dbReference type="InterPro" id="IPR036179">
    <property type="entry name" value="Ig-like_dom_sf"/>
</dbReference>
<dbReference type="Pfam" id="PF07686">
    <property type="entry name" value="V-set"/>
    <property type="match status" value="1"/>
</dbReference>
<dbReference type="AlphaFoldDB" id="A0A7J6BR90"/>
<dbReference type="InterPro" id="IPR013106">
    <property type="entry name" value="Ig_V-set"/>
</dbReference>
<keyword evidence="1" id="KW-0732">Signal</keyword>
<organism evidence="3 4">
    <name type="scientific">Onychostoma macrolepis</name>
    <dbReference type="NCBI Taxonomy" id="369639"/>
    <lineage>
        <taxon>Eukaryota</taxon>
        <taxon>Metazoa</taxon>
        <taxon>Chordata</taxon>
        <taxon>Craniata</taxon>
        <taxon>Vertebrata</taxon>
        <taxon>Euteleostomi</taxon>
        <taxon>Actinopterygii</taxon>
        <taxon>Neopterygii</taxon>
        <taxon>Teleostei</taxon>
        <taxon>Ostariophysi</taxon>
        <taxon>Cypriniformes</taxon>
        <taxon>Cyprinidae</taxon>
        <taxon>Acrossocheilinae</taxon>
        <taxon>Onychostoma</taxon>
    </lineage>
</organism>
<dbReference type="SMART" id="SM00409">
    <property type="entry name" value="IG"/>
    <property type="match status" value="1"/>
</dbReference>
<sequence length="144" mass="16668">MRNHSLLLWVLLFVDGVFCADEVSVSVMKGDSVTLHTNLTELQSGDTIDWMSEDGVIIAKIENKKISEKYVPERRFKGRLELDSQNGSLTIRNITAEHKGLYILDISGGNLQSKRFNVTIRVVLVVFYYQRKLRLERQRRDRNL</sequence>
<dbReference type="InterPro" id="IPR013783">
    <property type="entry name" value="Ig-like_fold"/>
</dbReference>
<dbReference type="Gene3D" id="2.60.40.10">
    <property type="entry name" value="Immunoglobulins"/>
    <property type="match status" value="1"/>
</dbReference>
<dbReference type="PANTHER" id="PTHR21063">
    <property type="entry name" value="LFA-3"/>
    <property type="match status" value="1"/>
</dbReference>
<feature type="chain" id="PRO_5029505011" description="Immunoglobulin domain-containing protein" evidence="1">
    <location>
        <begin position="20"/>
        <end position="144"/>
    </location>
</feature>
<proteinExistence type="predicted"/>
<dbReference type="InterPro" id="IPR003599">
    <property type="entry name" value="Ig_sub"/>
</dbReference>
<reference evidence="3 4" key="1">
    <citation type="submission" date="2020-04" db="EMBL/GenBank/DDBJ databases">
        <title>Chromosome-level genome assembly of a cyprinid fish Onychostoma macrolepis by integration of Nanopore Sequencing, Bionano and Hi-C technology.</title>
        <authorList>
            <person name="Wang D."/>
        </authorList>
    </citation>
    <scope>NUCLEOTIDE SEQUENCE [LARGE SCALE GENOMIC DNA]</scope>
    <source>
        <strain evidence="3">SWU-2019</strain>
        <tissue evidence="3">Muscle</tissue>
    </source>
</reference>
<evidence type="ECO:0000259" key="2">
    <source>
        <dbReference type="SMART" id="SM00409"/>
    </source>
</evidence>
<dbReference type="SUPFAM" id="SSF48726">
    <property type="entry name" value="Immunoglobulin"/>
    <property type="match status" value="1"/>
</dbReference>
<evidence type="ECO:0000313" key="4">
    <source>
        <dbReference type="Proteomes" id="UP000579812"/>
    </source>
</evidence>
<gene>
    <name evidence="3" type="ORF">G5714_021442</name>
</gene>
<dbReference type="PANTHER" id="PTHR21063:SF4">
    <property type="entry name" value="CD48 ANTIGEN-RELATED"/>
    <property type="match status" value="1"/>
</dbReference>
<dbReference type="Proteomes" id="UP000579812">
    <property type="component" value="Unassembled WGS sequence"/>
</dbReference>
<name>A0A7J6BR90_9TELE</name>